<feature type="disulfide bond" evidence="10">
    <location>
        <begin position="857"/>
        <end position="866"/>
    </location>
</feature>
<evidence type="ECO:0000313" key="16">
    <source>
        <dbReference type="Proteomes" id="UP000046395"/>
    </source>
</evidence>
<feature type="domain" description="Laminin EGF-like" evidence="13">
    <location>
        <begin position="1627"/>
        <end position="1677"/>
    </location>
</feature>
<evidence type="ECO:0000259" key="12">
    <source>
        <dbReference type="PROSITE" id="PS50025"/>
    </source>
</evidence>
<dbReference type="InterPro" id="IPR000034">
    <property type="entry name" value="Laminin_IV"/>
</dbReference>
<feature type="disulfide bond" evidence="10">
    <location>
        <begin position="2166"/>
        <end position="2178"/>
    </location>
</feature>
<dbReference type="GO" id="GO:0005604">
    <property type="term" value="C:basement membrane"/>
    <property type="evidence" value="ECO:0007669"/>
    <property type="project" value="UniProtKB-SubCell"/>
</dbReference>
<feature type="disulfide bond" evidence="10">
    <location>
        <begin position="1648"/>
        <end position="1657"/>
    </location>
</feature>
<feature type="domain" description="Laminin EGF-like" evidence="13">
    <location>
        <begin position="550"/>
        <end position="595"/>
    </location>
</feature>
<dbReference type="FunFam" id="2.10.25.10:FF:000275">
    <property type="entry name" value="usherin"/>
    <property type="match status" value="1"/>
</dbReference>
<evidence type="ECO:0000256" key="11">
    <source>
        <dbReference type="SAM" id="Coils"/>
    </source>
</evidence>
<feature type="disulfide bond" evidence="10">
    <location>
        <begin position="1490"/>
        <end position="1507"/>
    </location>
</feature>
<dbReference type="PROSITE" id="PS51115">
    <property type="entry name" value="LAMININ_IVA"/>
    <property type="match status" value="1"/>
</dbReference>
<evidence type="ECO:0000256" key="9">
    <source>
        <dbReference type="ARBA" id="ARBA00023292"/>
    </source>
</evidence>
<feature type="disulfide bond" evidence="10">
    <location>
        <begin position="598"/>
        <end position="615"/>
    </location>
</feature>
<feature type="disulfide bond" evidence="10">
    <location>
        <begin position="734"/>
        <end position="746"/>
    </location>
</feature>
<feature type="domain" description="Laminin EGF-like" evidence="13">
    <location>
        <begin position="688"/>
        <end position="733"/>
    </location>
</feature>
<evidence type="ECO:0000259" key="13">
    <source>
        <dbReference type="PROSITE" id="PS50027"/>
    </source>
</evidence>
<feature type="disulfide bond" evidence="10">
    <location>
        <begin position="1509"/>
        <end position="1518"/>
    </location>
</feature>
<evidence type="ECO:0000256" key="10">
    <source>
        <dbReference type="PROSITE-ProRule" id="PRU00460"/>
    </source>
</evidence>
<feature type="disulfide bond" evidence="10">
    <location>
        <begin position="690"/>
        <end position="707"/>
    </location>
</feature>
<dbReference type="InterPro" id="IPR008211">
    <property type="entry name" value="Laminin_N"/>
</dbReference>
<dbReference type="Gene3D" id="2.60.120.200">
    <property type="match status" value="5"/>
</dbReference>
<dbReference type="GO" id="GO:0009888">
    <property type="term" value="P:tissue development"/>
    <property type="evidence" value="ECO:0007669"/>
    <property type="project" value="TreeGrafter"/>
</dbReference>
<dbReference type="WBParaSite" id="TMUE_3000010971.1">
    <property type="protein sequence ID" value="TMUE_3000010971.1"/>
    <property type="gene ID" value="WBGene00285066"/>
</dbReference>
<feature type="domain" description="Laminin G" evidence="12">
    <location>
        <begin position="3159"/>
        <end position="3331"/>
    </location>
</feature>
<feature type="coiled-coil region" evidence="11">
    <location>
        <begin position="2426"/>
        <end position="2453"/>
    </location>
</feature>
<evidence type="ECO:0000256" key="3">
    <source>
        <dbReference type="ARBA" id="ARBA00022530"/>
    </source>
</evidence>
<feature type="domain" description="Laminin EGF-like" evidence="13">
    <location>
        <begin position="2119"/>
        <end position="2165"/>
    </location>
</feature>
<dbReference type="InterPro" id="IPR002049">
    <property type="entry name" value="LE_dom"/>
</dbReference>
<feature type="disulfide bond" evidence="10">
    <location>
        <begin position="663"/>
        <end position="672"/>
    </location>
</feature>
<dbReference type="SMART" id="SM00181">
    <property type="entry name" value="EGF"/>
    <property type="match status" value="10"/>
</dbReference>
<feature type="domain" description="Laminin EGF-like" evidence="13">
    <location>
        <begin position="2019"/>
        <end position="2071"/>
    </location>
</feature>
<name>A0A5S6QU89_TRIMR</name>
<feature type="disulfide bond" evidence="10">
    <location>
        <begin position="1602"/>
        <end position="1611"/>
    </location>
</feature>
<feature type="disulfide bond" evidence="10">
    <location>
        <begin position="2043"/>
        <end position="2052"/>
    </location>
</feature>
<dbReference type="GO" id="GO:0009887">
    <property type="term" value="P:animal organ morphogenesis"/>
    <property type="evidence" value="ECO:0007669"/>
    <property type="project" value="TreeGrafter"/>
</dbReference>
<feature type="disulfide bond" evidence="10">
    <location>
        <begin position="1629"/>
        <end position="1646"/>
    </location>
</feature>
<dbReference type="PROSITE" id="PS50027">
    <property type="entry name" value="EGF_LAM_2"/>
    <property type="match status" value="14"/>
</dbReference>
<evidence type="ECO:0000256" key="1">
    <source>
        <dbReference type="ARBA" id="ARBA00004302"/>
    </source>
</evidence>
<evidence type="ECO:0000256" key="4">
    <source>
        <dbReference type="ARBA" id="ARBA00022729"/>
    </source>
</evidence>
<feature type="domain" description="Laminin EGF-like" evidence="13">
    <location>
        <begin position="596"/>
        <end position="641"/>
    </location>
</feature>
<dbReference type="InterPro" id="IPR013320">
    <property type="entry name" value="ConA-like_dom_sf"/>
</dbReference>
<feature type="disulfide bond" evidence="10">
    <location>
        <begin position="688"/>
        <end position="700"/>
    </location>
</feature>
<dbReference type="FunFam" id="2.10.25.10:FF:000051">
    <property type="entry name" value="Laminin subunit alpha 4"/>
    <property type="match status" value="1"/>
</dbReference>
<feature type="disulfide bond" evidence="10">
    <location>
        <begin position="644"/>
        <end position="661"/>
    </location>
</feature>
<feature type="disulfide bond" evidence="10">
    <location>
        <begin position="596"/>
        <end position="608"/>
    </location>
</feature>
<comment type="subcellular location">
    <subcellularLocation>
        <location evidence="1">Secreted</location>
        <location evidence="1">Extracellular space</location>
        <location evidence="1">Extracellular matrix</location>
        <location evidence="1">Basement membrane</location>
    </subcellularLocation>
</comment>
<keyword evidence="2" id="KW-0964">Secreted</keyword>
<feature type="domain" description="Laminin G" evidence="12">
    <location>
        <begin position="3387"/>
        <end position="3562"/>
    </location>
</feature>
<proteinExistence type="predicted"/>
<feature type="disulfide bond" evidence="10">
    <location>
        <begin position="2168"/>
        <end position="2185"/>
    </location>
</feature>
<keyword evidence="16" id="KW-1185">Reference proteome</keyword>
<keyword evidence="11" id="KW-0175">Coiled coil</keyword>
<evidence type="ECO:0000256" key="7">
    <source>
        <dbReference type="ARBA" id="ARBA00023157"/>
    </source>
</evidence>
<dbReference type="CDD" id="cd00110">
    <property type="entry name" value="LamG"/>
    <property type="match status" value="5"/>
</dbReference>
<keyword evidence="3" id="KW-0272">Extracellular matrix</keyword>
<feature type="domain" description="Laminin EGF-like" evidence="13">
    <location>
        <begin position="1579"/>
        <end position="1626"/>
    </location>
</feature>
<dbReference type="Pfam" id="PF00053">
    <property type="entry name" value="EGF_laminin"/>
    <property type="match status" value="19"/>
</dbReference>
<dbReference type="FunFam" id="2.10.25.10:FF:000188">
    <property type="entry name" value="Laminin subunit gamma 2"/>
    <property type="match status" value="1"/>
</dbReference>
<dbReference type="GO" id="GO:0048468">
    <property type="term" value="P:cell development"/>
    <property type="evidence" value="ECO:0007669"/>
    <property type="project" value="UniProtKB-ARBA"/>
</dbReference>
<feature type="domain" description="Laminin G" evidence="12">
    <location>
        <begin position="3568"/>
        <end position="3751"/>
    </location>
</feature>
<dbReference type="PANTHER" id="PTHR10574:SF406">
    <property type="entry name" value="LAMININ SUBUNIT ALPHA 5"/>
    <property type="match status" value="1"/>
</dbReference>
<feature type="disulfide bond" evidence="10">
    <location>
        <begin position="1627"/>
        <end position="1639"/>
    </location>
</feature>
<dbReference type="SUPFAM" id="SSF49899">
    <property type="entry name" value="Concanavalin A-like lectins/glucanases"/>
    <property type="match status" value="5"/>
</dbReference>
<feature type="domain" description="Laminin EGF-like" evidence="13">
    <location>
        <begin position="1911"/>
        <end position="1960"/>
    </location>
</feature>
<dbReference type="FunFam" id="2.10.25.10:FF:000407">
    <property type="entry name" value="Laminin subunit alpha-3"/>
    <property type="match status" value="1"/>
</dbReference>
<feature type="disulfide bond" evidence="10">
    <location>
        <begin position="550"/>
        <end position="562"/>
    </location>
</feature>
<dbReference type="SMART" id="SM00180">
    <property type="entry name" value="EGF_Lam"/>
    <property type="match status" value="21"/>
</dbReference>
<feature type="disulfide bond" evidence="10">
    <location>
        <begin position="754"/>
        <end position="763"/>
    </location>
</feature>
<evidence type="ECO:0000256" key="6">
    <source>
        <dbReference type="ARBA" id="ARBA00022869"/>
    </source>
</evidence>
<evidence type="ECO:0000259" key="14">
    <source>
        <dbReference type="PROSITE" id="PS51115"/>
    </source>
</evidence>
<dbReference type="FunFam" id="2.10.25.10:FF:000082">
    <property type="entry name" value="Laminin subunit alpha 1"/>
    <property type="match status" value="1"/>
</dbReference>
<dbReference type="InterPro" id="IPR001791">
    <property type="entry name" value="Laminin_G"/>
</dbReference>
<dbReference type="SMART" id="SM00136">
    <property type="entry name" value="LamNT"/>
    <property type="match status" value="1"/>
</dbReference>
<feature type="disulfide bond" evidence="10">
    <location>
        <begin position="2139"/>
        <end position="2148"/>
    </location>
</feature>
<feature type="disulfide bond" evidence="10">
    <location>
        <begin position="617"/>
        <end position="626"/>
    </location>
</feature>
<dbReference type="CDD" id="cd00055">
    <property type="entry name" value="EGF_Lam"/>
    <property type="match status" value="21"/>
</dbReference>
<dbReference type="Pfam" id="PF02210">
    <property type="entry name" value="Laminin_G_2"/>
    <property type="match status" value="5"/>
</dbReference>
<feature type="domain" description="Laminin EGF-like" evidence="13">
    <location>
        <begin position="834"/>
        <end position="886"/>
    </location>
</feature>
<dbReference type="PRINTS" id="PR00011">
    <property type="entry name" value="EGFLAMININ"/>
</dbReference>
<feature type="domain" description="Laminin EGF-like" evidence="13">
    <location>
        <begin position="779"/>
        <end position="833"/>
    </location>
</feature>
<evidence type="ECO:0000256" key="8">
    <source>
        <dbReference type="ARBA" id="ARBA00023180"/>
    </source>
</evidence>
<dbReference type="Pfam" id="PF00055">
    <property type="entry name" value="Laminin_N"/>
    <property type="match status" value="1"/>
</dbReference>
<organism evidence="16 17">
    <name type="scientific">Trichuris muris</name>
    <name type="common">Mouse whipworm</name>
    <dbReference type="NCBI Taxonomy" id="70415"/>
    <lineage>
        <taxon>Eukaryota</taxon>
        <taxon>Metazoa</taxon>
        <taxon>Ecdysozoa</taxon>
        <taxon>Nematoda</taxon>
        <taxon>Enoplea</taxon>
        <taxon>Dorylaimia</taxon>
        <taxon>Trichinellida</taxon>
        <taxon>Trichuridae</taxon>
        <taxon>Trichuris</taxon>
    </lineage>
</organism>
<feature type="disulfide bond" evidence="10">
    <location>
        <begin position="1930"/>
        <end position="1939"/>
    </location>
</feature>
<feature type="disulfide bond" evidence="10">
    <location>
        <begin position="804"/>
        <end position="813"/>
    </location>
</feature>
<dbReference type="STRING" id="70415.A0A5S6QU89"/>
<feature type="disulfide bond" evidence="10">
    <location>
        <begin position="1488"/>
        <end position="1500"/>
    </location>
</feature>
<keyword evidence="8" id="KW-0325">Glycoprotein</keyword>
<dbReference type="SMART" id="SM00282">
    <property type="entry name" value="LamG"/>
    <property type="match status" value="5"/>
</dbReference>
<keyword evidence="9 10" id="KW-0424">Laminin EGF-like domain</keyword>
<dbReference type="Pfam" id="PF00052">
    <property type="entry name" value="Laminin_B"/>
    <property type="match status" value="1"/>
</dbReference>
<keyword evidence="7 10" id="KW-1015">Disulfide bond</keyword>
<feature type="disulfide bond" evidence="10">
    <location>
        <begin position="2187"/>
        <end position="2196"/>
    </location>
</feature>
<dbReference type="InterPro" id="IPR000742">
    <property type="entry name" value="EGF"/>
</dbReference>
<protein>
    <submittedName>
        <fullName evidence="17">Laminin EGF-like domain-containing protein</fullName>
    </submittedName>
</protein>
<feature type="disulfide bond" evidence="10">
    <location>
        <begin position="2055"/>
        <end position="2069"/>
    </location>
</feature>
<dbReference type="FunFam" id="2.10.25.10:FF:000083">
    <property type="entry name" value="Laminin subunit alpha"/>
    <property type="match status" value="1"/>
</dbReference>
<dbReference type="FunFam" id="2.10.25.10:FF:000388">
    <property type="entry name" value="Laminin subunit alpha"/>
    <property type="match status" value="1"/>
</dbReference>
<dbReference type="InterPro" id="IPR056863">
    <property type="entry name" value="LMN_ATRN_NET-like_EGF"/>
</dbReference>
<dbReference type="InterPro" id="IPR050440">
    <property type="entry name" value="Laminin/Netrin_ECM"/>
</dbReference>
<dbReference type="PANTHER" id="PTHR10574">
    <property type="entry name" value="NETRIN/LAMININ-RELATED"/>
    <property type="match status" value="1"/>
</dbReference>
<dbReference type="Pfam" id="PF24973">
    <property type="entry name" value="EGF_LMN_ATRN"/>
    <property type="match status" value="1"/>
</dbReference>
<dbReference type="SMART" id="SM00281">
    <property type="entry name" value="LamB"/>
    <property type="match status" value="1"/>
</dbReference>
<feature type="domain" description="Laminin G" evidence="12">
    <location>
        <begin position="2982"/>
        <end position="3153"/>
    </location>
</feature>
<feature type="disulfide bond" evidence="10">
    <location>
        <begin position="642"/>
        <end position="654"/>
    </location>
</feature>
<feature type="domain" description="Laminin EGF-like" evidence="13">
    <location>
        <begin position="1488"/>
        <end position="1533"/>
    </location>
</feature>
<feature type="domain" description="Laminin N-terminal" evidence="15">
    <location>
        <begin position="93"/>
        <end position="375"/>
    </location>
</feature>
<feature type="disulfide bond" evidence="10">
    <location>
        <begin position="552"/>
        <end position="569"/>
    </location>
</feature>
<dbReference type="Proteomes" id="UP000046395">
    <property type="component" value="Unassembled WGS sequence"/>
</dbReference>
<keyword evidence="5" id="KW-0677">Repeat</keyword>
<comment type="caution">
    <text evidence="10">Lacks conserved residue(s) required for the propagation of feature annotation.</text>
</comment>
<feature type="domain" description="Laminin G" evidence="12">
    <location>
        <begin position="2778"/>
        <end position="2970"/>
    </location>
</feature>
<dbReference type="SUPFAM" id="SSF57196">
    <property type="entry name" value="EGF/Laminin"/>
    <property type="match status" value="17"/>
</dbReference>
<dbReference type="Gene3D" id="2.60.120.260">
    <property type="entry name" value="Galactose-binding domain-like"/>
    <property type="match status" value="1"/>
</dbReference>
<feature type="domain" description="Laminin EGF-like" evidence="13">
    <location>
        <begin position="642"/>
        <end position="687"/>
    </location>
</feature>
<evidence type="ECO:0000256" key="5">
    <source>
        <dbReference type="ARBA" id="ARBA00022737"/>
    </source>
</evidence>
<dbReference type="FunFam" id="2.10.25.10:FF:000106">
    <property type="entry name" value="Heparan sulfate proteoglycan 2"/>
    <property type="match status" value="1"/>
</dbReference>
<dbReference type="FunFam" id="2.10.25.10:FF:000209">
    <property type="entry name" value="Laminin subunit alpha 5"/>
    <property type="match status" value="3"/>
</dbReference>
<keyword evidence="4" id="KW-0732">Signal</keyword>
<dbReference type="FunFam" id="2.10.25.10:FF:000069">
    <property type="entry name" value="Laminin subunit alpha 1"/>
    <property type="match status" value="1"/>
</dbReference>
<dbReference type="PROSITE" id="PS50025">
    <property type="entry name" value="LAM_G_DOMAIN"/>
    <property type="match status" value="5"/>
</dbReference>
<reference evidence="17" key="1">
    <citation type="submission" date="2019-12" db="UniProtKB">
        <authorList>
            <consortium name="WormBaseParasite"/>
        </authorList>
    </citation>
    <scope>IDENTIFICATION</scope>
</reference>
<feature type="disulfide bond" evidence="10">
    <location>
        <begin position="709"/>
        <end position="718"/>
    </location>
</feature>
<evidence type="ECO:0000313" key="17">
    <source>
        <dbReference type="WBParaSite" id="TMUE_3000010971.1"/>
    </source>
</evidence>
<evidence type="ECO:0000256" key="2">
    <source>
        <dbReference type="ARBA" id="ARBA00022525"/>
    </source>
</evidence>
<sequence>MWFLCQKRQAAICHSYRRGRTPCSSLIRCLLSRRSLRSITRSNAITKDCEPVPAVPKSTTGFYALASLGLINMAFRCWPLFALVLARYLETSYGQVLNPPYFNLAEAKKVTVTSTCGEQDGQPIRELYCSLAGATRYSPYEGYYSYNYEDDVVSLRVPGEGVAPLENRKPLLQGGQNCEYCDAANAELSHPAEYMVDGTPRYWQSPPLSRGMDYNKVNITIDLEQEFHVAYVSLHMANSPRPGLWVLERSTDHGKTYLPWQYFAETPAQCEEFFGPDSLQPIMDDDSVICTTEYSQIIPLGNGQIFVTLLNNRPGRGNFSHSDKLQRFTRATNVRIRLLRTKTLQGHLMDLNDKKDPTITRRYFYSIKEIEMGGRCVCHGHAETCDVLDPLRPTRLLCRCEHNTCGDQCEQCCPGFEQKRWRPVREGHIFECEPCNCFGHSTECEYDAEVDANQKSLDIHGRYSGGGVCKNCQHNTTGINCEICKQGFYRPVGRRPDSVDACVPCRCDSPFFDGSCHHASGQCNCAKQFQPPNCDACSYGYYGFPECKECTCFLPGSEDAVCLPKAGQCPCKINFNGKHCNTCSDGYYKFPLCVGCACNMPGSVDNVCNKTTGHCHCKMNYNGTKCELCASGYFNYPTCSFCKCNAAGALPEICNNVTGICLCKVSHSGASCDKCSDGYYGFPDCEACQCNQEGSLSDTCNSQTGQCQCKPNHIGKKCDRCAAGYYGFPKCHACECNRYGSLGTTCTDEGQCFCKSSFVGLKCDSCKENFFNYPVCEECNCDPRGVSLDFAGCDTVPEGDLCSCKSQVTGRRCEQCKPFHWNLQYHNLQGCESCKCYVPGTLSSLTDCHHVSGQCQCKLNVKGRDCSQCNGGFYAMDPSNPFGCQPCECDSGGSYSHMCEPLTGQCHCKPRVGGRRCSEPIEAHFYPTLQHISYEAENGFNSDHKPVRYTTSEQVFPKFSGKGFVVFSPIQDEVNIPVDIARPSVYHMLIHYLNPTDRDINVKFHVEPHFGREKEGKQDMEVRLPKASVPMSSLLRTPSGQPHPFVMNPGRWLVKVKTAQRLFLDNVVFLPEPYVVGSALRDNFPKPCLHFDSKDTPCELLVYPDLHIYPTFDRSDISVNDSDTPSLMQPYRTNLQDAADQNTGWINSENVYTLEISGPQPGNYTIVLSYQNFEPGSVPAEVKVGGDPVSAGSIVFEHCPYSSFCREVVVSKGKPLNALIKSQGAQIHIQPKAKADIALKSVTLIPAEEWNVAFLLPKSKCVRTGSRCLGYSFLPIPESILVEAESSYRNQSTTGHDAPVEVYDPDIILLPLNHSQGTLHFSGRVAQPDKYVFIFHYYNPFHAHLPLRMHIRTIRNDTATHDEVTQANANAIMDVQFCPSVSGCRSVVYSIEEKRSAAFDITDKFVLSVFQNNVSGEAPYFDYLLVVPLSRYSDDILVHKSVDRLQYTMTNCSQHLYEPLLHLGSIDDQCRKQVFSLTVDFNAGAMSCDCNLEGSTSFVCQRYGGQCPCKSNIIGRQCDQCRPGFFGFPECKPCNCGANRMCDPVDGSCYCPPLTEGNNCDRCRLHAYGFDPFIGCQECHCSAVGTVGQSLQCDQTNGQCSCAKNVGGRKCDRCLAGFYGYPHCLECACDLSGSNSEICDQNSATCLCKENVVGSTCATCAPGTFNLERENEKGCTECFCFGVTGHCGSSAFKRISIVDMHGWKVPASAGKFRRQEMEGKVEVIFDEGSSTSQTGKLVYLSSPISYLGNRLLSYGGRIEYMVTAMPSEEESAITTSPDVIIRGNNMSIEYWSENQPSSFESYFSIRATLLPEKWIQENGDTVTRGHMLMILQNMTALLLKASYFTNTKRVVLKTVSMGSADQNDLVEGALAASSVEVCSCPPPYKGSSCEECADGFYRVGSGPLLGSCVPCRCHGHSKRCEQTTGRCIHCSHNTTGHNCELCDRGFYGDATFGTPLDCQVCPCPHATVENNFALDCTVSETGNLLACHCEEGYAGERCERCATGWYGHPYRFGNKCQRCFCNNNNDLTVENACDSQSGRCLFCLNNTEGFYCDECSPWFYGDAIDEKNCTACGCDQCGAEQCDRRTGKCSCKQNVEGENCEHCVANAWGFHYCQGCQMCNCAAASVSGQCDLETGQCPCQTGATGLFCDKCAEGYWNYSDSGCQKCDCESDLAMGTICDTSTGQCQCMEGATGVRCEICLHGYLLIPRHGCQVCDECVVRLVEDMEKSGRAFDQLEFDTQNVTVAQVSSRRLNRLHSEINSLQKYLNYTKSVTAEKANAFGPFAISHTIDEVAVKLRRSAEDAVIAKLNAIDLTTNAFEISRDIRFLHLRLKDSAEKLNTFSDSLKAHSRNRNGEKQWDTWLKEAGNFLIGIKGTTMEEIVRSLGLNIEETENITSLVETFEYSLAELHNRTAVLTGHISTTESSIRDLQGHLNRSRTNLEKAEMTYVEMEATPIITKIPDTNTSRIEKALSEAYENMNSAHEIIAGMVDLRTSLDSNIVALNKSRPVLLSTLTKNEERLEHLQQLKTRAEENAMQLGSHAENLVQQFSGSAENVSEAIKASNAYRQIVEVLNGTTEAMSEIQSIINDKLSHEELKPLPQDLKDQVNASLNDMRKANELRSNITNQMRKLLSNQEDNILSYWNEVNATRDILREMKDIGDIYKQAAFRILHARTFASIALDAVKSSQDSFNSSAAKHAAFVDTARKKVSEQVSAISHMKRANANIEQVSVAVPEVLKNVSSLRQAFVKSVAAMNAVETGITLLREKIARARSLANMINLGVRFYPNSTLELHNDEQFKMVESQTDISLYFRTQYPDGLLFFLGNGKNSATRTKRVPSDDYLALEVTDGKARCIFDLGAGEATASSNKVVSDNRWHKASVERVGKLLTLKVSTEGESDDVTEIFSHSSKSILNLNKNSSKFFVGGVPSWFELPTMIINHRFNGQIEGLVFHGKPKGLWNFVLDGRNNTDGAPGRRELHSETSSDGIHLTGKGYVALQRLVWNPREELDLVFFFKTYASEGLMFYIGKERDVLAVEIKRGQVRLHLNLGSGGALLSTPRKYNDGNYHRVHVKREGKHVTMSVNLIDTVEGYSPGSLNHLDVTDTFYVGGISQGILPEKSPVSRQGFHGCIERMQVNGHSVNLNRYVEGYFIEPGCPDRPIRMVAFDRRGGSVKFSRLTWNADMELTLRFRTTNLNAFLLLVSDDHEMNTLWIVLYEGSILMKSRSAGKDMNTVTIGVKSFTDGEWHHVSVSKIGEELSLDIDDLYSNSTKLNNLGVYAQSENTLQLGALPTVDESLKHVTDFIGCISDLTFNRRMLDFASAERSGEYVSFDSCPDELFPSVEEGLPGLENLTEDDVTEGTPDTTAAGYDEDACALRLQPTHHTPCGGHCYRFGVEKNSRLEVETLSSPIDSRSEISLELRTNAHNGFVLFAWDQKRDYIALYMKNGRLIFEFDSGSGPAILQSKANIFDYQWHYVKLTRSGRDGALWIDDVLQMEGQSDGLTSRIELERPFYVGGLPDDTYKLAQRQRAAFHSVAAVFSGCMRNLLLNGMPLGDISNSVGVYPCDNNEERGLYFDDQPGYAFLENKFQVNKKLSLNLEIKPRVNDGILFMLSTPSGSEIIAAQLNKGDLLVTVEQDGGKSHHLRMEMKPKGLVCNGHWHTVKMLKVKSFLTVGFDGSNTHMQLKKNKGSATGEHYNFYLGGIPESFDTRKLLSRDYFVGCMRDISLEPTTGKLRKYAHFKDFALFGSVSTKGCPPD</sequence>
<feature type="domain" description="Laminin IV type A" evidence="14">
    <location>
        <begin position="1698"/>
        <end position="1877"/>
    </location>
</feature>
<feature type="domain" description="Laminin EGF-like" evidence="13">
    <location>
        <begin position="2166"/>
        <end position="2213"/>
    </location>
</feature>
<dbReference type="Gene3D" id="2.10.25.10">
    <property type="entry name" value="Laminin"/>
    <property type="match status" value="21"/>
</dbReference>
<dbReference type="PROSITE" id="PS51117">
    <property type="entry name" value="LAMININ_NTER"/>
    <property type="match status" value="1"/>
</dbReference>
<feature type="domain" description="Laminin EGF-like" evidence="13">
    <location>
        <begin position="734"/>
        <end position="778"/>
    </location>
</feature>
<dbReference type="PROSITE" id="PS01248">
    <property type="entry name" value="EGF_LAM_1"/>
    <property type="match status" value="5"/>
</dbReference>
<keyword evidence="6" id="KW-0084">Basement membrane</keyword>
<evidence type="ECO:0000259" key="15">
    <source>
        <dbReference type="PROSITE" id="PS51117"/>
    </source>
</evidence>
<accession>A0A5S6QU89</accession>
<dbReference type="FunFam" id="2.10.25.10:FF:000011">
    <property type="entry name" value="Cadherin EGF LAG seven-pass G-type receptor"/>
    <property type="match status" value="1"/>
</dbReference>
<feature type="disulfide bond" evidence="10">
    <location>
        <begin position="571"/>
        <end position="580"/>
    </location>
</feature>